<feature type="compositionally biased region" description="Polar residues" evidence="1">
    <location>
        <begin position="317"/>
        <end position="328"/>
    </location>
</feature>
<keyword evidence="3" id="KW-0732">Signal</keyword>
<dbReference type="RefSeq" id="WP_188989570.1">
    <property type="nucleotide sequence ID" value="NZ_BMMT01000014.1"/>
</dbReference>
<evidence type="ECO:0008006" key="8">
    <source>
        <dbReference type="Google" id="ProtNLM"/>
    </source>
</evidence>
<keyword evidence="2" id="KW-1133">Transmembrane helix</keyword>
<keyword evidence="2" id="KW-0472">Membrane</keyword>
<reference evidence="4" key="4">
    <citation type="submission" date="2023-12" db="EMBL/GenBank/DDBJ databases">
        <authorList>
            <person name="Sun Q."/>
            <person name="Inoue M."/>
        </authorList>
    </citation>
    <scope>NUCLEOTIDE SEQUENCE</scope>
    <source>
        <strain evidence="4">JCM 10664</strain>
    </source>
</reference>
<feature type="chain" id="PRO_5038125628" description="Esterase-like activity of phytase family protein" evidence="3">
    <location>
        <begin position="31"/>
        <end position="354"/>
    </location>
</feature>
<gene>
    <name evidence="4" type="ORF">GCM10009545_49130</name>
    <name evidence="5" type="ORF">GCM10011581_37940</name>
</gene>
<feature type="signal peptide" evidence="3">
    <location>
        <begin position="1"/>
        <end position="30"/>
    </location>
</feature>
<dbReference type="SUPFAM" id="SSF50952">
    <property type="entry name" value="Soluble quinoprotein glucose dehydrogenase"/>
    <property type="match status" value="1"/>
</dbReference>
<dbReference type="AlphaFoldDB" id="A0A917NFV5"/>
<evidence type="ECO:0000313" key="6">
    <source>
        <dbReference type="Proteomes" id="UP000597989"/>
    </source>
</evidence>
<reference evidence="5" key="3">
    <citation type="submission" date="2020-09" db="EMBL/GenBank/DDBJ databases">
        <authorList>
            <person name="Sun Q."/>
            <person name="Zhou Y."/>
        </authorList>
    </citation>
    <scope>NUCLEOTIDE SEQUENCE</scope>
    <source>
        <strain evidence="5">CGMCC 4.7206</strain>
    </source>
</reference>
<evidence type="ECO:0000313" key="7">
    <source>
        <dbReference type="Proteomes" id="UP001500220"/>
    </source>
</evidence>
<evidence type="ECO:0000256" key="3">
    <source>
        <dbReference type="SAM" id="SignalP"/>
    </source>
</evidence>
<accession>A0A917NFV5</accession>
<keyword evidence="7" id="KW-1185">Reference proteome</keyword>
<reference evidence="5 6" key="1">
    <citation type="journal article" date="2014" name="Int. J. Syst. Evol. Microbiol.">
        <title>Complete genome sequence of Corynebacterium casei LMG S-19264T (=DSM 44701T), isolated from a smear-ripened cheese.</title>
        <authorList>
            <consortium name="US DOE Joint Genome Institute (JGI-PGF)"/>
            <person name="Walter F."/>
            <person name="Albersmeier A."/>
            <person name="Kalinowski J."/>
            <person name="Ruckert C."/>
        </authorList>
    </citation>
    <scope>NUCLEOTIDE SEQUENCE [LARGE SCALE GENOMIC DNA]</scope>
    <source>
        <strain evidence="5 6">CGMCC 4.7206</strain>
    </source>
</reference>
<dbReference type="EMBL" id="BAAAHC010000028">
    <property type="protein sequence ID" value="GAA0540795.1"/>
    <property type="molecule type" value="Genomic_DNA"/>
</dbReference>
<comment type="caution">
    <text evidence="5">The sequence shown here is derived from an EMBL/GenBank/DDBJ whole genome shotgun (WGS) entry which is preliminary data.</text>
</comment>
<evidence type="ECO:0000256" key="1">
    <source>
        <dbReference type="SAM" id="MobiDB-lite"/>
    </source>
</evidence>
<dbReference type="Proteomes" id="UP000597989">
    <property type="component" value="Unassembled WGS sequence"/>
</dbReference>
<name>A0A917NFV5_9PSEU</name>
<protein>
    <recommendedName>
        <fullName evidence="8">Esterase-like activity of phytase family protein</fullName>
    </recommendedName>
</protein>
<dbReference type="InterPro" id="IPR011041">
    <property type="entry name" value="Quinoprot_gluc/sorb_DH_b-prop"/>
</dbReference>
<evidence type="ECO:0000313" key="4">
    <source>
        <dbReference type="EMBL" id="GAA0540795.1"/>
    </source>
</evidence>
<proteinExistence type="predicted"/>
<feature type="region of interest" description="Disordered" evidence="1">
    <location>
        <begin position="295"/>
        <end position="328"/>
    </location>
</feature>
<organism evidence="5 6">
    <name type="scientific">Saccharopolyspora thermophila</name>
    <dbReference type="NCBI Taxonomy" id="89367"/>
    <lineage>
        <taxon>Bacteria</taxon>
        <taxon>Bacillati</taxon>
        <taxon>Actinomycetota</taxon>
        <taxon>Actinomycetes</taxon>
        <taxon>Pseudonocardiales</taxon>
        <taxon>Pseudonocardiaceae</taxon>
        <taxon>Saccharopolyspora</taxon>
    </lineage>
</organism>
<reference evidence="4 7" key="2">
    <citation type="journal article" date="2019" name="Int. J. Syst. Evol. Microbiol.">
        <title>The Global Catalogue of Microorganisms (GCM) 10K type strain sequencing project: providing services to taxonomists for standard genome sequencing and annotation.</title>
        <authorList>
            <consortium name="The Broad Institute Genomics Platform"/>
            <consortium name="The Broad Institute Genome Sequencing Center for Infectious Disease"/>
            <person name="Wu L."/>
            <person name="Ma J."/>
        </authorList>
    </citation>
    <scope>NUCLEOTIDE SEQUENCE [LARGE SCALE GENOMIC DNA]</scope>
    <source>
        <strain evidence="4 7">JCM 10664</strain>
    </source>
</reference>
<feature type="transmembrane region" description="Helical" evidence="2">
    <location>
        <begin position="331"/>
        <end position="349"/>
    </location>
</feature>
<dbReference type="EMBL" id="BMMT01000014">
    <property type="protein sequence ID" value="GGI97166.1"/>
    <property type="molecule type" value="Genomic_DNA"/>
</dbReference>
<evidence type="ECO:0000256" key="2">
    <source>
        <dbReference type="SAM" id="Phobius"/>
    </source>
</evidence>
<keyword evidence="2" id="KW-0812">Transmembrane</keyword>
<sequence>MTPAGAGGVVAAALLLSVASGALPSPPAAAATQLPAPVEQCRLGDDRLAELSGLASDGTHWYAVSDGGSSLRVLVLDPADCSVRDVRTASINPYDVEDLALAADGSLWLADTGDNRRRREDVALHVMRPGGGATLYRLSYPDGAHDAEALLLDRNRVPHIVTKEPIGPAGVYRPTGPLAADRTVAMERVGSLSLRSTQTPGGPLNGALGSILVTGGSVSRDGTAVAVRTYTEAYVYNAPDGDVVAALTRPPLRIPLPNEQQGEAIAWEPDGSLLSASEGKQPVRRIPGVAEAARALESATTDGAATRPAPGGDADQAQPSSGQHELSTGQSLLLAGAVAALLIAVAGRLRRRNG</sequence>
<dbReference type="Proteomes" id="UP001500220">
    <property type="component" value="Unassembled WGS sequence"/>
</dbReference>
<evidence type="ECO:0000313" key="5">
    <source>
        <dbReference type="EMBL" id="GGI97166.1"/>
    </source>
</evidence>